<dbReference type="SMR" id="A0A1J6I121"/>
<sequence>MARNNAAKIPEEIIFDILLWLPAKFIGQFRCVSKQWSKFLSDPQFIKAHLALHSHKHEEDKLIVVDCSLHTITFTHNTQDDFDAISRKLDFQQLSDNWVSVDGSCNGLVLAINREGVKYLINPTTLKYHKIPNFDLALPVPGIGSFSMYGLGYDVVSDDYKVVTISYYNDVDETVIVDTFVDIYSVRKGLWRRLEISPYDHSVTDLASGVFVNGALHWLASKKTSDESCVIAAFHLSDEKFLEVPLPAMDYNYSLFELVALRGRLCMFTNLTVDTITICSMEDYGVKESWTIFRLTAPSLHDYFWTPLCSMTDDDIVMDVEEKLVLYNMKENELWDLMVDVSPALNKARTFIESLVCPSFGNGTEGQYNA</sequence>
<dbReference type="AlphaFoldDB" id="A0A1J6I121"/>
<dbReference type="InterPro" id="IPR036047">
    <property type="entry name" value="F-box-like_dom_sf"/>
</dbReference>
<dbReference type="PANTHER" id="PTHR31672:SF13">
    <property type="entry name" value="F-BOX PROTEIN CPR30-LIKE"/>
    <property type="match status" value="1"/>
</dbReference>
<feature type="domain" description="F-box" evidence="1">
    <location>
        <begin position="9"/>
        <end position="49"/>
    </location>
</feature>
<dbReference type="Gene3D" id="1.20.1280.50">
    <property type="match status" value="1"/>
</dbReference>
<accession>A0A1J6I121</accession>
<dbReference type="SUPFAM" id="SSF81383">
    <property type="entry name" value="F-box domain"/>
    <property type="match status" value="1"/>
</dbReference>
<proteinExistence type="predicted"/>
<dbReference type="NCBIfam" id="TIGR01640">
    <property type="entry name" value="F_box_assoc_1"/>
    <property type="match status" value="1"/>
</dbReference>
<gene>
    <name evidence="2" type="ORF">A4A49_22729</name>
</gene>
<dbReference type="PANTHER" id="PTHR31672">
    <property type="entry name" value="BNACNNG10540D PROTEIN"/>
    <property type="match status" value="1"/>
</dbReference>
<dbReference type="Proteomes" id="UP000187609">
    <property type="component" value="Unassembled WGS sequence"/>
</dbReference>
<dbReference type="OrthoDB" id="591557at2759"/>
<evidence type="ECO:0000259" key="1">
    <source>
        <dbReference type="SMART" id="SM00256"/>
    </source>
</evidence>
<reference evidence="2" key="1">
    <citation type="submission" date="2016-11" db="EMBL/GenBank/DDBJ databases">
        <title>The genome of Nicotiana attenuata.</title>
        <authorList>
            <person name="Xu S."/>
            <person name="Brockmoeller T."/>
            <person name="Gaquerel E."/>
            <person name="Navarro A."/>
            <person name="Kuhl H."/>
            <person name="Gase K."/>
            <person name="Ling Z."/>
            <person name="Zhou W."/>
            <person name="Kreitzer C."/>
            <person name="Stanke M."/>
            <person name="Tang H."/>
            <person name="Lyons E."/>
            <person name="Pandey P."/>
            <person name="Pandey S.P."/>
            <person name="Timmermann B."/>
            <person name="Baldwin I.T."/>
        </authorList>
    </citation>
    <scope>NUCLEOTIDE SEQUENCE [LARGE SCALE GENOMIC DNA]</scope>
    <source>
        <strain evidence="2">UT</strain>
    </source>
</reference>
<dbReference type="EMBL" id="MJEQ01037191">
    <property type="protein sequence ID" value="OIS98797.1"/>
    <property type="molecule type" value="Genomic_DNA"/>
</dbReference>
<dbReference type="KEGG" id="nau:109232289"/>
<dbReference type="SMART" id="SM00256">
    <property type="entry name" value="FBOX"/>
    <property type="match status" value="1"/>
</dbReference>
<dbReference type="Pfam" id="PF08268">
    <property type="entry name" value="FBA_3"/>
    <property type="match status" value="1"/>
</dbReference>
<name>A0A1J6I121_NICAT</name>
<dbReference type="InterPro" id="IPR017451">
    <property type="entry name" value="F-box-assoc_interact_dom"/>
</dbReference>
<organism evidence="2 3">
    <name type="scientific">Nicotiana attenuata</name>
    <name type="common">Coyote tobacco</name>
    <dbReference type="NCBI Taxonomy" id="49451"/>
    <lineage>
        <taxon>Eukaryota</taxon>
        <taxon>Viridiplantae</taxon>
        <taxon>Streptophyta</taxon>
        <taxon>Embryophyta</taxon>
        <taxon>Tracheophyta</taxon>
        <taxon>Spermatophyta</taxon>
        <taxon>Magnoliopsida</taxon>
        <taxon>eudicotyledons</taxon>
        <taxon>Gunneridae</taxon>
        <taxon>Pentapetalae</taxon>
        <taxon>asterids</taxon>
        <taxon>lamiids</taxon>
        <taxon>Solanales</taxon>
        <taxon>Solanaceae</taxon>
        <taxon>Nicotianoideae</taxon>
        <taxon>Nicotianeae</taxon>
        <taxon>Nicotiana</taxon>
    </lineage>
</organism>
<keyword evidence="3" id="KW-1185">Reference proteome</keyword>
<dbReference type="InterPro" id="IPR001810">
    <property type="entry name" value="F-box_dom"/>
</dbReference>
<evidence type="ECO:0000313" key="2">
    <source>
        <dbReference type="EMBL" id="OIS98797.1"/>
    </source>
</evidence>
<comment type="caution">
    <text evidence="2">The sequence shown here is derived from an EMBL/GenBank/DDBJ whole genome shotgun (WGS) entry which is preliminary data.</text>
</comment>
<evidence type="ECO:0000313" key="3">
    <source>
        <dbReference type="Proteomes" id="UP000187609"/>
    </source>
</evidence>
<dbReference type="OMA" id="MKENELW"/>
<dbReference type="InterPro" id="IPR050796">
    <property type="entry name" value="SCF_F-box_component"/>
</dbReference>
<dbReference type="InterPro" id="IPR013187">
    <property type="entry name" value="F-box-assoc_dom_typ3"/>
</dbReference>
<dbReference type="Pfam" id="PF00646">
    <property type="entry name" value="F-box"/>
    <property type="match status" value="1"/>
</dbReference>
<dbReference type="STRING" id="49451.A0A1J6I121"/>
<protein>
    <submittedName>
        <fullName evidence="2">F-boxkelch-repeat protein</fullName>
    </submittedName>
</protein>
<dbReference type="Gramene" id="OIS98797">
    <property type="protein sequence ID" value="OIS98797"/>
    <property type="gene ID" value="A4A49_22729"/>
</dbReference>